<organism evidence="2 3">
    <name type="scientific">Halobaculum saliterrae</name>
    <dbReference type="NCBI Taxonomy" id="2073113"/>
    <lineage>
        <taxon>Archaea</taxon>
        <taxon>Methanobacteriati</taxon>
        <taxon>Methanobacteriota</taxon>
        <taxon>Stenosarchaea group</taxon>
        <taxon>Halobacteria</taxon>
        <taxon>Halobacteriales</taxon>
        <taxon>Haloferacaceae</taxon>
        <taxon>Halobaculum</taxon>
    </lineage>
</organism>
<gene>
    <name evidence="2" type="ORF">GRX01_16510</name>
</gene>
<dbReference type="RefSeq" id="WP_159670198.1">
    <property type="nucleotide sequence ID" value="NZ_WUUS01000011.1"/>
</dbReference>
<reference evidence="2 3" key="1">
    <citation type="submission" date="2019-12" db="EMBL/GenBank/DDBJ databases">
        <title>Isolation and characterization of three novel carbon monoxide-oxidizing members of Halobacteria from salione crusts and soils.</title>
        <authorList>
            <person name="Myers M.R."/>
            <person name="King G.M."/>
        </authorList>
    </citation>
    <scope>NUCLEOTIDE SEQUENCE [LARGE SCALE GENOMIC DNA]</scope>
    <source>
        <strain evidence="2 3">WSA2</strain>
    </source>
</reference>
<feature type="transmembrane region" description="Helical" evidence="1">
    <location>
        <begin position="87"/>
        <end position="109"/>
    </location>
</feature>
<keyword evidence="2" id="KW-0808">Transferase</keyword>
<accession>A0A6B0SVA6</accession>
<feature type="transmembrane region" description="Helical" evidence="1">
    <location>
        <begin position="487"/>
        <end position="510"/>
    </location>
</feature>
<evidence type="ECO:0000313" key="3">
    <source>
        <dbReference type="Proteomes" id="UP000437065"/>
    </source>
</evidence>
<comment type="caution">
    <text evidence="2">The sequence shown here is derived from an EMBL/GenBank/DDBJ whole genome shotgun (WGS) entry which is preliminary data.</text>
</comment>
<feature type="transmembrane region" description="Helical" evidence="1">
    <location>
        <begin position="58"/>
        <end position="75"/>
    </location>
</feature>
<keyword evidence="3" id="KW-1185">Reference proteome</keyword>
<feature type="transmembrane region" description="Helical" evidence="1">
    <location>
        <begin position="115"/>
        <end position="137"/>
    </location>
</feature>
<evidence type="ECO:0000256" key="1">
    <source>
        <dbReference type="SAM" id="Phobius"/>
    </source>
</evidence>
<dbReference type="Proteomes" id="UP000437065">
    <property type="component" value="Unassembled WGS sequence"/>
</dbReference>
<keyword evidence="1" id="KW-1133">Transmembrane helix</keyword>
<keyword evidence="1" id="KW-0472">Membrane</keyword>
<feature type="transmembrane region" description="Helical" evidence="1">
    <location>
        <begin position="415"/>
        <end position="436"/>
    </location>
</feature>
<dbReference type="OrthoDB" id="3369at2157"/>
<proteinExistence type="predicted"/>
<keyword evidence="2" id="KW-0418">Kinase</keyword>
<dbReference type="AlphaFoldDB" id="A0A6B0SVA6"/>
<name>A0A6B0SVA6_9EURY</name>
<sequence>MFEEEAVVEIPSAGDERVIKPSGLLIAVVAFLLTRFLVADLIYTTAAPTLWMTATRTVPLVFGFGVVLYGFNLAISTYGRRYVRTVAGWFAVGCVFLAVTSLVAVTGAMGGPMGARLGGVVATMVLTGGAAGVVIGARSATADRYRDELERQADQVVLLDRKLRHEVLNSITAVRGHADLLADGNAPDDDRSHAAIRSGIDRIERTIEGLEFLIRSTRETNASLAPVPLGEAVASARGTVDGSLAVRGDDVGSVSVRADSNLTTLLSELFSLPPASDGDDSMTVDVAIDATTATVAVEAPGSWLSDRETDVLVDGVPEYEHNDVDYGAPILHLLAAQYGGDVEVVRDAGRTRVAVRLLRTGEHAPPGNDPGVKPETLRRSLVAGLVAGVAMGAVLEATTGSLAVIGALYGADASISGWVAHLFHSAVFATIFVAGLSASPLSDALGSPRRSVPLGIAYGFLLWLVAAGVVMGLWLNSVGIPTELPNLTLPSLLGHVVWGCLVGVFAPLVARDE</sequence>
<keyword evidence="1" id="KW-0812">Transmembrane</keyword>
<feature type="transmembrane region" description="Helical" evidence="1">
    <location>
        <begin position="456"/>
        <end position="475"/>
    </location>
</feature>
<dbReference type="GO" id="GO:0016301">
    <property type="term" value="F:kinase activity"/>
    <property type="evidence" value="ECO:0007669"/>
    <property type="project" value="UniProtKB-KW"/>
</dbReference>
<protein>
    <submittedName>
        <fullName evidence="2">Histidine kinase</fullName>
    </submittedName>
</protein>
<feature type="transmembrane region" description="Helical" evidence="1">
    <location>
        <begin position="24"/>
        <end position="46"/>
    </location>
</feature>
<feature type="transmembrane region" description="Helical" evidence="1">
    <location>
        <begin position="381"/>
        <end position="409"/>
    </location>
</feature>
<dbReference type="EMBL" id="WUUS01000011">
    <property type="protein sequence ID" value="MXR42938.1"/>
    <property type="molecule type" value="Genomic_DNA"/>
</dbReference>
<evidence type="ECO:0000313" key="2">
    <source>
        <dbReference type="EMBL" id="MXR42938.1"/>
    </source>
</evidence>